<evidence type="ECO:0000313" key="2">
    <source>
        <dbReference type="Proteomes" id="UP000886501"/>
    </source>
</evidence>
<organism evidence="1 2">
    <name type="scientific">Thelephora ganbajun</name>
    <name type="common">Ganba fungus</name>
    <dbReference type="NCBI Taxonomy" id="370292"/>
    <lineage>
        <taxon>Eukaryota</taxon>
        <taxon>Fungi</taxon>
        <taxon>Dikarya</taxon>
        <taxon>Basidiomycota</taxon>
        <taxon>Agaricomycotina</taxon>
        <taxon>Agaricomycetes</taxon>
        <taxon>Thelephorales</taxon>
        <taxon>Thelephoraceae</taxon>
        <taxon>Thelephora</taxon>
    </lineage>
</organism>
<reference evidence="1" key="2">
    <citation type="journal article" date="2020" name="Nat. Commun.">
        <title>Large-scale genome sequencing of mycorrhizal fungi provides insights into the early evolution of symbiotic traits.</title>
        <authorList>
            <person name="Miyauchi S."/>
            <person name="Kiss E."/>
            <person name="Kuo A."/>
            <person name="Drula E."/>
            <person name="Kohler A."/>
            <person name="Sanchez-Garcia M."/>
            <person name="Morin E."/>
            <person name="Andreopoulos B."/>
            <person name="Barry K.W."/>
            <person name="Bonito G."/>
            <person name="Buee M."/>
            <person name="Carver A."/>
            <person name="Chen C."/>
            <person name="Cichocki N."/>
            <person name="Clum A."/>
            <person name="Culley D."/>
            <person name="Crous P.W."/>
            <person name="Fauchery L."/>
            <person name="Girlanda M."/>
            <person name="Hayes R.D."/>
            <person name="Keri Z."/>
            <person name="LaButti K."/>
            <person name="Lipzen A."/>
            <person name="Lombard V."/>
            <person name="Magnuson J."/>
            <person name="Maillard F."/>
            <person name="Murat C."/>
            <person name="Nolan M."/>
            <person name="Ohm R.A."/>
            <person name="Pangilinan J."/>
            <person name="Pereira M.F."/>
            <person name="Perotto S."/>
            <person name="Peter M."/>
            <person name="Pfister S."/>
            <person name="Riley R."/>
            <person name="Sitrit Y."/>
            <person name="Stielow J.B."/>
            <person name="Szollosi G."/>
            <person name="Zifcakova L."/>
            <person name="Stursova M."/>
            <person name="Spatafora J.W."/>
            <person name="Tedersoo L."/>
            <person name="Vaario L.M."/>
            <person name="Yamada A."/>
            <person name="Yan M."/>
            <person name="Wang P."/>
            <person name="Xu J."/>
            <person name="Bruns T."/>
            <person name="Baldrian P."/>
            <person name="Vilgalys R."/>
            <person name="Dunand C."/>
            <person name="Henrissat B."/>
            <person name="Grigoriev I.V."/>
            <person name="Hibbett D."/>
            <person name="Nagy L.G."/>
            <person name="Martin F.M."/>
        </authorList>
    </citation>
    <scope>NUCLEOTIDE SEQUENCE</scope>
    <source>
        <strain evidence="1">P2</strain>
    </source>
</reference>
<name>A0ACB6Z326_THEGA</name>
<protein>
    <submittedName>
        <fullName evidence="1">WD40 repeat-like protein</fullName>
    </submittedName>
</protein>
<proteinExistence type="predicted"/>
<evidence type="ECO:0000313" key="1">
    <source>
        <dbReference type="EMBL" id="KAF9644110.1"/>
    </source>
</evidence>
<sequence length="767" mass="85118">MLGPLQVPRQQQAQGQQQQVQQQPQPQQQQQQQQQLQQQGDLLPPPQSGQDFTLSSVLHFLQTEWRRYERDRNEWEIERAEMRARIALLEGERRSFENVKLDLMRRIKMLEYALRVERSKQLTQSSSQGVQPTKSSVSHGQKEEKEGSGGSSPRSEDSALPQERISGGQPNGNPLSNPSSRPNTWAGVQLTNGPQGTNLLGKPPPGRDPKSRARSREYLKQCLQEVSYLTSPQAMNPLPNRPLLSNPSLPLSLPNVPSFDQIAYNGRPRKAMPDLPKEFPQMMNMGPQSQQQEQPIQITQTQPPQPQQLPPQLQSQSLERDHDGDIESQQLTAIFRPDEAGEWKERLRISHEAAERERLERTGELPSLMGGVASWERGGPEDEHGAGKEVDEEDEEGSTASFGEGSETDGTKLWKAKRTLRNHLDAIRTIAFHPTELCLASGSDDNTIKLWRMDDTLRLILCSRRSRSTVEVEPQLTLRGHSAAITKLIHIPSRHALISASLDSSIRIWSLPSQSHTTYAPYDGSRAIGELIGHTDAVWDLALVRDDRTLISCGAEGAVKVWEITATSGNLKLSWSYNGLNDNGEEIKAEGDPEDTPGATAVEAIKMDLKRVAVAYQNTVVKIFDIETGKEEVKLQPEILYFTEEGVSTQINALASHPTMPLLVTGHEDKYIRIFDISTGQCTHSMLAHLDGVTGLSIDPAGFTLVSGGHDGSVRFWDILGSKACVQDINVHREKAREGVLAVEFHQSLPFVASAGADGVIKLYSSS</sequence>
<comment type="caution">
    <text evidence="1">The sequence shown here is derived from an EMBL/GenBank/DDBJ whole genome shotgun (WGS) entry which is preliminary data.</text>
</comment>
<keyword evidence="2" id="KW-1185">Reference proteome</keyword>
<reference evidence="1" key="1">
    <citation type="submission" date="2019-10" db="EMBL/GenBank/DDBJ databases">
        <authorList>
            <consortium name="DOE Joint Genome Institute"/>
            <person name="Kuo A."/>
            <person name="Miyauchi S."/>
            <person name="Kiss E."/>
            <person name="Drula E."/>
            <person name="Kohler A."/>
            <person name="Sanchez-Garcia M."/>
            <person name="Andreopoulos B."/>
            <person name="Barry K.W."/>
            <person name="Bonito G."/>
            <person name="Buee M."/>
            <person name="Carver A."/>
            <person name="Chen C."/>
            <person name="Cichocki N."/>
            <person name="Clum A."/>
            <person name="Culley D."/>
            <person name="Crous P.W."/>
            <person name="Fauchery L."/>
            <person name="Girlanda M."/>
            <person name="Hayes R."/>
            <person name="Keri Z."/>
            <person name="Labutti K."/>
            <person name="Lipzen A."/>
            <person name="Lombard V."/>
            <person name="Magnuson J."/>
            <person name="Maillard F."/>
            <person name="Morin E."/>
            <person name="Murat C."/>
            <person name="Nolan M."/>
            <person name="Ohm R."/>
            <person name="Pangilinan J."/>
            <person name="Pereira M."/>
            <person name="Perotto S."/>
            <person name="Peter M."/>
            <person name="Riley R."/>
            <person name="Sitrit Y."/>
            <person name="Stielow B."/>
            <person name="Szollosi G."/>
            <person name="Zifcakova L."/>
            <person name="Stursova M."/>
            <person name="Spatafora J.W."/>
            <person name="Tedersoo L."/>
            <person name="Vaario L.-M."/>
            <person name="Yamada A."/>
            <person name="Yan M."/>
            <person name="Wang P."/>
            <person name="Xu J."/>
            <person name="Bruns T."/>
            <person name="Baldrian P."/>
            <person name="Vilgalys R."/>
            <person name="Henrissat B."/>
            <person name="Grigoriev I.V."/>
            <person name="Hibbett D."/>
            <person name="Nagy L.G."/>
            <person name="Martin F.M."/>
        </authorList>
    </citation>
    <scope>NUCLEOTIDE SEQUENCE</scope>
    <source>
        <strain evidence="1">P2</strain>
    </source>
</reference>
<dbReference type="EMBL" id="MU118160">
    <property type="protein sequence ID" value="KAF9644110.1"/>
    <property type="molecule type" value="Genomic_DNA"/>
</dbReference>
<dbReference type="Proteomes" id="UP000886501">
    <property type="component" value="Unassembled WGS sequence"/>
</dbReference>
<accession>A0ACB6Z326</accession>
<gene>
    <name evidence="1" type="ORF">BDM02DRAFT_3103460</name>
</gene>